<name>A0AAV4EX81_9GAST</name>
<dbReference type="Proteomes" id="UP000762676">
    <property type="component" value="Unassembled WGS sequence"/>
</dbReference>
<gene>
    <name evidence="2" type="ORF">ElyMa_000202300</name>
</gene>
<dbReference type="AlphaFoldDB" id="A0AAV4EX81"/>
<organism evidence="2 3">
    <name type="scientific">Elysia marginata</name>
    <dbReference type="NCBI Taxonomy" id="1093978"/>
    <lineage>
        <taxon>Eukaryota</taxon>
        <taxon>Metazoa</taxon>
        <taxon>Spiralia</taxon>
        <taxon>Lophotrochozoa</taxon>
        <taxon>Mollusca</taxon>
        <taxon>Gastropoda</taxon>
        <taxon>Heterobranchia</taxon>
        <taxon>Euthyneura</taxon>
        <taxon>Panpulmonata</taxon>
        <taxon>Sacoglossa</taxon>
        <taxon>Placobranchoidea</taxon>
        <taxon>Plakobranchidae</taxon>
        <taxon>Elysia</taxon>
    </lineage>
</organism>
<dbReference type="EMBL" id="BMAT01000383">
    <property type="protein sequence ID" value="GFR65386.1"/>
    <property type="molecule type" value="Genomic_DNA"/>
</dbReference>
<comment type="caution">
    <text evidence="2">The sequence shown here is derived from an EMBL/GenBank/DDBJ whole genome shotgun (WGS) entry which is preliminary data.</text>
</comment>
<accession>A0AAV4EX81</accession>
<keyword evidence="3" id="KW-1185">Reference proteome</keyword>
<evidence type="ECO:0000256" key="1">
    <source>
        <dbReference type="SAM" id="MobiDB-lite"/>
    </source>
</evidence>
<feature type="compositionally biased region" description="Low complexity" evidence="1">
    <location>
        <begin position="30"/>
        <end position="39"/>
    </location>
</feature>
<reference evidence="2 3" key="1">
    <citation type="journal article" date="2021" name="Elife">
        <title>Chloroplast acquisition without the gene transfer in kleptoplastic sea slugs, Plakobranchus ocellatus.</title>
        <authorList>
            <person name="Maeda T."/>
            <person name="Takahashi S."/>
            <person name="Yoshida T."/>
            <person name="Shimamura S."/>
            <person name="Takaki Y."/>
            <person name="Nagai Y."/>
            <person name="Toyoda A."/>
            <person name="Suzuki Y."/>
            <person name="Arimoto A."/>
            <person name="Ishii H."/>
            <person name="Satoh N."/>
            <person name="Nishiyama T."/>
            <person name="Hasebe M."/>
            <person name="Maruyama T."/>
            <person name="Minagawa J."/>
            <person name="Obokata J."/>
            <person name="Shigenobu S."/>
        </authorList>
    </citation>
    <scope>NUCLEOTIDE SEQUENCE [LARGE SCALE GENOMIC DNA]</scope>
</reference>
<evidence type="ECO:0000313" key="2">
    <source>
        <dbReference type="EMBL" id="GFR65386.1"/>
    </source>
</evidence>
<feature type="region of interest" description="Disordered" evidence="1">
    <location>
        <begin position="1"/>
        <end position="40"/>
    </location>
</feature>
<proteinExistence type="predicted"/>
<protein>
    <submittedName>
        <fullName evidence="2">Uncharacterized protein</fullName>
    </submittedName>
</protein>
<sequence>MQGGPHDGNGAFKRTGRPPSPGPIHSVPRQGPYYQGPGPSHSAMYMFRDHQFSHHQVLELATREAFKLTYGDVIVACAFHSFATADLLLTQAMDPFHKKELIGAWVTLVNKAFSRKQTNESMSGL</sequence>
<evidence type="ECO:0000313" key="3">
    <source>
        <dbReference type="Proteomes" id="UP000762676"/>
    </source>
</evidence>